<dbReference type="Proteomes" id="UP000432015">
    <property type="component" value="Unassembled WGS sequence"/>
</dbReference>
<accession>A0A7K1L2P8</accession>
<dbReference type="InterPro" id="IPR010982">
    <property type="entry name" value="Lambda_DNA-bd_dom_sf"/>
</dbReference>
<dbReference type="Pfam" id="PF01381">
    <property type="entry name" value="HTH_3"/>
    <property type="match status" value="1"/>
</dbReference>
<dbReference type="Gene3D" id="1.10.260.40">
    <property type="entry name" value="lambda repressor-like DNA-binding domains"/>
    <property type="match status" value="1"/>
</dbReference>
<feature type="domain" description="HTH cro/C1-type" evidence="2">
    <location>
        <begin position="1"/>
        <end position="46"/>
    </location>
</feature>
<sequence length="669" mass="73452">MSQVELANELDVTRAAVSAWITGRAEPRMEKIKEIERILGLASGASMTGTDIPDSSGNVEWHHRLAYADGGRELGNAAAFAFDSDLAVLAREATQNSLDERFDSSRPVRVRYVLHEITGERLHRFFNAVRWNDLQPHFEAAADGRQKVGRVLRNGLRELKEAGGLLLLRVDDYNASGLTGPEYDDGKFAAVVRRQLDSRKSGTAGGSYGLGKATLWAASQFGLVMMHSTLSEPFEERRERRLIGRLDLPWREVEGRQYAGPAWLGEADPRRDGAPRSWWADERTINDLYLTRGSGDPGTSFLIVGVHDPAGEATDLESMHTVLVRSLAESFWACMVSGRDSAPMLEASVEALRDGRTVVAEERVDPHRYEPARSRAVRAFLDGETVTEMTDAEGVVSATVPLTVPPLKEVGRPDAVVHQAILLVTPASDDEGPNRLVCMRGSHMVVVERPVSDVPLGSPPFQAVLLAGQATGSKAEDAELAENFLRTAEPPEHNDWKQTDDLTATYARGAASRIREFRRAMLDQVRAVVKPPEVKVDETPPSLRDLLRLDPPSTPRSPGFPTVKSATGTLDTDGAWRVRVEVRLPEREDPWSVRPILRFATRSGPRPQAGWAEVTAESNCEVTDDNRLLFTAGARTAAFSCVSDVAEHPVAADMSVIEVDLAQAKDEIR</sequence>
<feature type="region of interest" description="Disordered" evidence="1">
    <location>
        <begin position="548"/>
        <end position="568"/>
    </location>
</feature>
<evidence type="ECO:0000313" key="4">
    <source>
        <dbReference type="Proteomes" id="UP000432015"/>
    </source>
</evidence>
<protein>
    <submittedName>
        <fullName evidence="3">Helix-turn-helix domain-containing protein</fullName>
    </submittedName>
</protein>
<dbReference type="GO" id="GO:0003677">
    <property type="term" value="F:DNA binding"/>
    <property type="evidence" value="ECO:0007669"/>
    <property type="project" value="InterPro"/>
</dbReference>
<dbReference type="EMBL" id="WOFH01000006">
    <property type="protein sequence ID" value="MUN38545.1"/>
    <property type="molecule type" value="Genomic_DNA"/>
</dbReference>
<name>A0A7K1L2P8_9ACTN</name>
<comment type="caution">
    <text evidence="3">The sequence shown here is derived from an EMBL/GenBank/DDBJ whole genome shotgun (WGS) entry which is preliminary data.</text>
</comment>
<dbReference type="PROSITE" id="PS50943">
    <property type="entry name" value="HTH_CROC1"/>
    <property type="match status" value="1"/>
</dbReference>
<evidence type="ECO:0000259" key="2">
    <source>
        <dbReference type="PROSITE" id="PS50943"/>
    </source>
</evidence>
<keyword evidence="4" id="KW-1185">Reference proteome</keyword>
<evidence type="ECO:0000313" key="3">
    <source>
        <dbReference type="EMBL" id="MUN38545.1"/>
    </source>
</evidence>
<proteinExistence type="predicted"/>
<gene>
    <name evidence="3" type="ORF">GNZ18_18300</name>
</gene>
<dbReference type="SUPFAM" id="SSF47413">
    <property type="entry name" value="lambda repressor-like DNA-binding domains"/>
    <property type="match status" value="1"/>
</dbReference>
<reference evidence="3 4" key="1">
    <citation type="submission" date="2019-11" db="EMBL/GenBank/DDBJ databases">
        <authorList>
            <person name="Cao P."/>
        </authorList>
    </citation>
    <scope>NUCLEOTIDE SEQUENCE [LARGE SCALE GENOMIC DNA]</scope>
    <source>
        <strain evidence="3 4">NEAU-AAG5</strain>
    </source>
</reference>
<organism evidence="3 4">
    <name type="scientific">Actinomadura litoris</name>
    <dbReference type="NCBI Taxonomy" id="2678616"/>
    <lineage>
        <taxon>Bacteria</taxon>
        <taxon>Bacillati</taxon>
        <taxon>Actinomycetota</taxon>
        <taxon>Actinomycetes</taxon>
        <taxon>Streptosporangiales</taxon>
        <taxon>Thermomonosporaceae</taxon>
        <taxon>Actinomadura</taxon>
    </lineage>
</organism>
<evidence type="ECO:0000256" key="1">
    <source>
        <dbReference type="SAM" id="MobiDB-lite"/>
    </source>
</evidence>
<dbReference type="CDD" id="cd00093">
    <property type="entry name" value="HTH_XRE"/>
    <property type="match status" value="1"/>
</dbReference>
<dbReference type="AlphaFoldDB" id="A0A7K1L2P8"/>
<dbReference type="InterPro" id="IPR001387">
    <property type="entry name" value="Cro/C1-type_HTH"/>
</dbReference>